<name>A0ABR1V681_9PEZI</name>
<protein>
    <submittedName>
        <fullName evidence="2">Uncharacterized protein</fullName>
    </submittedName>
</protein>
<feature type="compositionally biased region" description="Basic and acidic residues" evidence="1">
    <location>
        <begin position="185"/>
        <end position="196"/>
    </location>
</feature>
<dbReference type="GeneID" id="92050836"/>
<evidence type="ECO:0000256" key="1">
    <source>
        <dbReference type="SAM" id="MobiDB-lite"/>
    </source>
</evidence>
<evidence type="ECO:0000313" key="2">
    <source>
        <dbReference type="EMBL" id="KAK8066715.1"/>
    </source>
</evidence>
<reference evidence="2 3" key="1">
    <citation type="submission" date="2023-01" db="EMBL/GenBank/DDBJ databases">
        <title>Analysis of 21 Apiospora genomes using comparative genomics revels a genus with tremendous synthesis potential of carbohydrate active enzymes and secondary metabolites.</title>
        <authorList>
            <person name="Sorensen T."/>
        </authorList>
    </citation>
    <scope>NUCLEOTIDE SEQUENCE [LARGE SCALE GENOMIC DNA]</scope>
    <source>
        <strain evidence="2 3">CBS 114990</strain>
    </source>
</reference>
<keyword evidence="3" id="KW-1185">Reference proteome</keyword>
<organism evidence="2 3">
    <name type="scientific">Apiospora hydei</name>
    <dbReference type="NCBI Taxonomy" id="1337664"/>
    <lineage>
        <taxon>Eukaryota</taxon>
        <taxon>Fungi</taxon>
        <taxon>Dikarya</taxon>
        <taxon>Ascomycota</taxon>
        <taxon>Pezizomycotina</taxon>
        <taxon>Sordariomycetes</taxon>
        <taxon>Xylariomycetidae</taxon>
        <taxon>Amphisphaeriales</taxon>
        <taxon>Apiosporaceae</taxon>
        <taxon>Apiospora</taxon>
    </lineage>
</organism>
<comment type="caution">
    <text evidence="2">The sequence shown here is derived from an EMBL/GenBank/DDBJ whole genome shotgun (WGS) entry which is preliminary data.</text>
</comment>
<dbReference type="RefSeq" id="XP_066663468.1">
    <property type="nucleotide sequence ID" value="XM_066817776.1"/>
</dbReference>
<proteinExistence type="predicted"/>
<dbReference type="Proteomes" id="UP001433268">
    <property type="component" value="Unassembled WGS sequence"/>
</dbReference>
<feature type="region of interest" description="Disordered" evidence="1">
    <location>
        <begin position="178"/>
        <end position="202"/>
    </location>
</feature>
<accession>A0ABR1V681</accession>
<dbReference type="EMBL" id="JAQQWN010000009">
    <property type="protein sequence ID" value="KAK8066715.1"/>
    <property type="molecule type" value="Genomic_DNA"/>
</dbReference>
<gene>
    <name evidence="2" type="ORF">PG997_013462</name>
</gene>
<sequence>MAGNRPRRPSLRDHFQTVRSFLAPNAAEEYVNELVADEVQRSHGATWVAGGSSRNNANTPFGFEIPSIGYALAFRQERKTVPKPIYKASGTGGNTWLGAPALLSAKDDPRRPETVAKVLDGIQRPWTEGKHPQKVLRESGPFDCPCGLGVPGLYKCETCGRPYRTSATECETCGRPYRTSATECEDSKAQKRDPRKQTRRNG</sequence>
<evidence type="ECO:0000313" key="3">
    <source>
        <dbReference type="Proteomes" id="UP001433268"/>
    </source>
</evidence>